<reference evidence="9 10" key="1">
    <citation type="journal article" date="2023" name="Cell">
        <title>Genetic manipulation of Patescibacteria provides mechanistic insights into microbial dark matter and the epibiotic lifestyle.</title>
        <authorList>
            <person name="Wang Y."/>
            <person name="Gallagher L.A."/>
            <person name="Andrade P.A."/>
            <person name="Liu A."/>
            <person name="Humphreys I.R."/>
            <person name="Turkarslan S."/>
            <person name="Cutler K.J."/>
            <person name="Arrieta-Ortiz M.L."/>
            <person name="Li Y."/>
            <person name="Radey M.C."/>
            <person name="McLean J.S."/>
            <person name="Cong Q."/>
            <person name="Baker D."/>
            <person name="Baliga N.S."/>
            <person name="Peterson S.B."/>
            <person name="Mougous J.D."/>
        </authorList>
    </citation>
    <scope>NUCLEOTIDE SEQUENCE [LARGE SCALE GENOMIC DNA]</scope>
    <source>
        <strain evidence="9 10">ML1</strain>
    </source>
</reference>
<evidence type="ECO:0000256" key="1">
    <source>
        <dbReference type="ARBA" id="ARBA00005915"/>
    </source>
</evidence>
<evidence type="ECO:0000256" key="3">
    <source>
        <dbReference type="ARBA" id="ARBA00022722"/>
    </source>
</evidence>
<feature type="domain" description="DDH" evidence="6">
    <location>
        <begin position="56"/>
        <end position="208"/>
    </location>
</feature>
<dbReference type="Pfam" id="PF02272">
    <property type="entry name" value="DHHA1"/>
    <property type="match status" value="1"/>
</dbReference>
<evidence type="ECO:0000313" key="10">
    <source>
        <dbReference type="Proteomes" id="UP001177295"/>
    </source>
</evidence>
<gene>
    <name evidence="9" type="primary">recJ</name>
    <name evidence="9" type="ORF">SEML1_0169</name>
</gene>
<dbReference type="InterPro" id="IPR041122">
    <property type="entry name" value="RecJ_OB"/>
</dbReference>
<evidence type="ECO:0000259" key="8">
    <source>
        <dbReference type="Pfam" id="PF17768"/>
    </source>
</evidence>
<feature type="domain" description="DHHA1" evidence="7">
    <location>
        <begin position="324"/>
        <end position="416"/>
    </location>
</feature>
<evidence type="ECO:0000256" key="2">
    <source>
        <dbReference type="ARBA" id="ARBA00019841"/>
    </source>
</evidence>
<dbReference type="GO" id="GO:0004527">
    <property type="term" value="F:exonuclease activity"/>
    <property type="evidence" value="ECO:0007669"/>
    <property type="project" value="UniProtKB-KW"/>
</dbReference>
<evidence type="ECO:0000256" key="4">
    <source>
        <dbReference type="ARBA" id="ARBA00022801"/>
    </source>
</evidence>
<evidence type="ECO:0000259" key="6">
    <source>
        <dbReference type="Pfam" id="PF01368"/>
    </source>
</evidence>
<sequence length="544" mass="59496">MTLFEQILAARGLSDASVRQAFLSPDYAATKYDPFLLSEMDKAVERLVLARQKQEKIVIYGDYDIDGLSATALLLDAFHSFGFQRLDAFIPNRFVEGYGMTIGAVNKVRDMGAQLIVTVDCGSLCHTEIAYAADLGIDTVVTDHHNIAPTRPPAIATVNPKYADHEYPFRDLCGAGVAFKLVQALQTRLDGLPDGYEKWLLDLVALGTVCDIVTLADENRANVYWGLEVLKKQRRTGLKALMAVSGIEPEIVNARHLGFGLGPRMNAAGRLDTAQHSLDMLTATDGIEALAASEKLEAFNVERRSIQDEIFKQACEQADGMADDRVLVVASEGWNHGVIGIVASKLVETYKKPVFIIGIRGDTATGSARSFGNFSAADAVRAADDIILRGGGHGAAAGVTLETAQIPAFRRRVNEFYDSLNLTDQVRFLQPSADVEVKDFAEITEELVEQISRMEPFGNGNPEPILKIAHAVVAGVRRMGANGQHVKIALRDASEKTLQVLAFNAPESFFREPGDEIAAWFQPNINEWNGVRTVEGRLLHVELR</sequence>
<evidence type="ECO:0000256" key="5">
    <source>
        <dbReference type="ARBA" id="ARBA00022839"/>
    </source>
</evidence>
<keyword evidence="4" id="KW-0378">Hydrolase</keyword>
<dbReference type="Gene3D" id="3.10.310.30">
    <property type="match status" value="1"/>
</dbReference>
<keyword evidence="5 9" id="KW-0269">Exonuclease</keyword>
<dbReference type="Pfam" id="PF01368">
    <property type="entry name" value="DHH"/>
    <property type="match status" value="1"/>
</dbReference>
<keyword evidence="3" id="KW-0540">Nuclease</keyword>
<dbReference type="Gene3D" id="3.90.1640.30">
    <property type="match status" value="1"/>
</dbReference>
<dbReference type="Pfam" id="PF17768">
    <property type="entry name" value="RecJ_OB"/>
    <property type="match status" value="1"/>
</dbReference>
<dbReference type="InterPro" id="IPR051673">
    <property type="entry name" value="SSDNA_exonuclease_RecJ"/>
</dbReference>
<comment type="similarity">
    <text evidence="1">Belongs to the RecJ family.</text>
</comment>
<proteinExistence type="inferred from homology"/>
<dbReference type="SUPFAM" id="SSF64182">
    <property type="entry name" value="DHH phosphoesterases"/>
    <property type="match status" value="1"/>
</dbReference>
<organism evidence="9 10">
    <name type="scientific">Candidatus Southlakia epibionticum</name>
    <dbReference type="NCBI Taxonomy" id="3043284"/>
    <lineage>
        <taxon>Bacteria</taxon>
        <taxon>Candidatus Saccharimonadota</taxon>
        <taxon>Candidatus Saccharimonadia</taxon>
        <taxon>Candidatus Saccharimonadales</taxon>
        <taxon>Candidatus Saccharimonadaceae</taxon>
        <taxon>Candidatus Southlakia</taxon>
    </lineage>
</organism>
<dbReference type="InterPro" id="IPR038763">
    <property type="entry name" value="DHH_sf"/>
</dbReference>
<dbReference type="PANTHER" id="PTHR30255">
    <property type="entry name" value="SINGLE-STRANDED-DNA-SPECIFIC EXONUCLEASE RECJ"/>
    <property type="match status" value="1"/>
</dbReference>
<dbReference type="InterPro" id="IPR004610">
    <property type="entry name" value="RecJ"/>
</dbReference>
<dbReference type="PANTHER" id="PTHR30255:SF2">
    <property type="entry name" value="SINGLE-STRANDED-DNA-SPECIFIC EXONUCLEASE RECJ"/>
    <property type="match status" value="1"/>
</dbReference>
<dbReference type="InterPro" id="IPR003156">
    <property type="entry name" value="DHHA1_dom"/>
</dbReference>
<accession>A0ABY8WY16</accession>
<dbReference type="Proteomes" id="UP001177295">
    <property type="component" value="Chromosome"/>
</dbReference>
<keyword evidence="10" id="KW-1185">Reference proteome</keyword>
<protein>
    <recommendedName>
        <fullName evidence="2">Single-stranded-DNA-specific exonuclease RecJ</fullName>
    </recommendedName>
</protein>
<dbReference type="NCBIfam" id="TIGR00644">
    <property type="entry name" value="recJ"/>
    <property type="match status" value="1"/>
</dbReference>
<dbReference type="RefSeq" id="WP_376754170.1">
    <property type="nucleotide sequence ID" value="NZ_CP124550.1"/>
</dbReference>
<feature type="domain" description="RecJ OB" evidence="8">
    <location>
        <begin position="439"/>
        <end position="536"/>
    </location>
</feature>
<dbReference type="EMBL" id="CP124550">
    <property type="protein sequence ID" value="WIO45799.1"/>
    <property type="molecule type" value="Genomic_DNA"/>
</dbReference>
<evidence type="ECO:0000313" key="9">
    <source>
        <dbReference type="EMBL" id="WIO45799.1"/>
    </source>
</evidence>
<name>A0ABY8WY16_9BACT</name>
<dbReference type="InterPro" id="IPR001667">
    <property type="entry name" value="DDH_dom"/>
</dbReference>
<evidence type="ECO:0000259" key="7">
    <source>
        <dbReference type="Pfam" id="PF02272"/>
    </source>
</evidence>